<evidence type="ECO:0000256" key="3">
    <source>
        <dbReference type="SAM" id="SignalP"/>
    </source>
</evidence>
<reference evidence="5" key="2">
    <citation type="submission" date="2023-06" db="EMBL/GenBank/DDBJ databases">
        <authorList>
            <consortium name="Lawrence Berkeley National Laboratory"/>
            <person name="Mondo S.J."/>
            <person name="Hensen N."/>
            <person name="Bonometti L."/>
            <person name="Westerberg I."/>
            <person name="Brannstrom I.O."/>
            <person name="Guillou S."/>
            <person name="Cros-Aarteil S."/>
            <person name="Calhoun S."/>
            <person name="Haridas S."/>
            <person name="Kuo A."/>
            <person name="Pangilinan J."/>
            <person name="Riley R."/>
            <person name="Labutti K."/>
            <person name="Andreopoulos B."/>
            <person name="Lipzen A."/>
            <person name="Chen C."/>
            <person name="Yanf M."/>
            <person name="Daum C."/>
            <person name="Ng V."/>
            <person name="Clum A."/>
            <person name="Steindorff A."/>
            <person name="Ohm R."/>
            <person name="Martin F."/>
            <person name="Silar P."/>
            <person name="Natvig D."/>
            <person name="Lalanne C."/>
            <person name="Gautier V."/>
            <person name="Ament-Velasquez S.L."/>
            <person name="Kruys A."/>
            <person name="Hutchinson M.I."/>
            <person name="Powell A.J."/>
            <person name="Barry K."/>
            <person name="Miller A.N."/>
            <person name="Grigoriev I.V."/>
            <person name="Debuchy R."/>
            <person name="Gladieux P."/>
            <person name="Thoren M.H."/>
            <person name="Johannesson H."/>
        </authorList>
    </citation>
    <scope>NUCLEOTIDE SEQUENCE</scope>
    <source>
        <strain evidence="5">PSN324</strain>
    </source>
</reference>
<keyword evidence="1 3" id="KW-0732">Signal</keyword>
<reference evidence="5" key="1">
    <citation type="journal article" date="2023" name="Mol. Phylogenet. Evol.">
        <title>Genome-scale phylogeny and comparative genomics of the fungal order Sordariales.</title>
        <authorList>
            <person name="Hensen N."/>
            <person name="Bonometti L."/>
            <person name="Westerberg I."/>
            <person name="Brannstrom I.O."/>
            <person name="Guillou S."/>
            <person name="Cros-Aarteil S."/>
            <person name="Calhoun S."/>
            <person name="Haridas S."/>
            <person name="Kuo A."/>
            <person name="Mondo S."/>
            <person name="Pangilinan J."/>
            <person name="Riley R."/>
            <person name="LaButti K."/>
            <person name="Andreopoulos B."/>
            <person name="Lipzen A."/>
            <person name="Chen C."/>
            <person name="Yan M."/>
            <person name="Daum C."/>
            <person name="Ng V."/>
            <person name="Clum A."/>
            <person name="Steindorff A."/>
            <person name="Ohm R.A."/>
            <person name="Martin F."/>
            <person name="Silar P."/>
            <person name="Natvig D.O."/>
            <person name="Lalanne C."/>
            <person name="Gautier V."/>
            <person name="Ament-Velasquez S.L."/>
            <person name="Kruys A."/>
            <person name="Hutchinson M.I."/>
            <person name="Powell A.J."/>
            <person name="Barry K."/>
            <person name="Miller A.N."/>
            <person name="Grigoriev I.V."/>
            <person name="Debuchy R."/>
            <person name="Gladieux P."/>
            <person name="Hiltunen Thoren M."/>
            <person name="Johannesson H."/>
        </authorList>
    </citation>
    <scope>NUCLEOTIDE SEQUENCE</scope>
    <source>
        <strain evidence="5">PSN324</strain>
    </source>
</reference>
<feature type="signal peptide" evidence="3">
    <location>
        <begin position="1"/>
        <end position="19"/>
    </location>
</feature>
<dbReference type="EMBL" id="MU864965">
    <property type="protein sequence ID" value="KAK4462975.1"/>
    <property type="molecule type" value="Genomic_DNA"/>
</dbReference>
<gene>
    <name evidence="5" type="ORF">QBC42DRAFT_200152</name>
</gene>
<name>A0AAV9HSJ9_9PEZI</name>
<sequence length="232" mass="24605">MRVLSFVSAVLAASPLVSAIKFEAPSANSTLSKGLSYSVKWSSVDTDPTIFSLYLVNFVNWPPFYTEIASNISTSSGALDVTIPCAVDNSWGYQFNAINGTNVYVIHAQTPRFYVSGRCPDKIVHEEKPLDPIPTDTLKDKPESCKAVTVTATETATVTLGPAAEATCASGAEPATVTVTAVATTVENQPEQPATTAAPTPNWEGSSEPPVQTVYSTKYIDLSEVQDGQCAC</sequence>
<dbReference type="Pfam" id="PF10342">
    <property type="entry name" value="Kre9_KNH"/>
    <property type="match status" value="1"/>
</dbReference>
<feature type="region of interest" description="Disordered" evidence="2">
    <location>
        <begin position="186"/>
        <end position="210"/>
    </location>
</feature>
<keyword evidence="6" id="KW-1185">Reference proteome</keyword>
<dbReference type="PANTHER" id="PTHR35185:SF2">
    <property type="entry name" value="EXTRACELLULAR PROLINE-SERINE RICH PROTEIN (AFU_ORTHOLOGUE AFUA_8G07090)"/>
    <property type="match status" value="1"/>
</dbReference>
<feature type="domain" description="Yeast cell wall synthesis Kre9/Knh1-like N-terminal" evidence="4">
    <location>
        <begin position="25"/>
        <end position="115"/>
    </location>
</feature>
<dbReference type="InterPro" id="IPR052479">
    <property type="entry name" value="GPI-anchor_Adhesion_Reg"/>
</dbReference>
<dbReference type="AlphaFoldDB" id="A0AAV9HSJ9"/>
<dbReference type="InterPro" id="IPR018466">
    <property type="entry name" value="Kre9/Knh1-like_N"/>
</dbReference>
<proteinExistence type="predicted"/>
<evidence type="ECO:0000313" key="6">
    <source>
        <dbReference type="Proteomes" id="UP001321749"/>
    </source>
</evidence>
<evidence type="ECO:0000256" key="2">
    <source>
        <dbReference type="SAM" id="MobiDB-lite"/>
    </source>
</evidence>
<evidence type="ECO:0000256" key="1">
    <source>
        <dbReference type="ARBA" id="ARBA00022729"/>
    </source>
</evidence>
<evidence type="ECO:0000259" key="4">
    <source>
        <dbReference type="Pfam" id="PF10342"/>
    </source>
</evidence>
<protein>
    <submittedName>
        <fullName evidence="5">Ser-Thr-rich glycosyl-phosphatidyl-inositol-anchored membrane family-domain-containing protein</fullName>
    </submittedName>
</protein>
<dbReference type="Proteomes" id="UP001321749">
    <property type="component" value="Unassembled WGS sequence"/>
</dbReference>
<organism evidence="5 6">
    <name type="scientific">Cladorrhinum samala</name>
    <dbReference type="NCBI Taxonomy" id="585594"/>
    <lineage>
        <taxon>Eukaryota</taxon>
        <taxon>Fungi</taxon>
        <taxon>Dikarya</taxon>
        <taxon>Ascomycota</taxon>
        <taxon>Pezizomycotina</taxon>
        <taxon>Sordariomycetes</taxon>
        <taxon>Sordariomycetidae</taxon>
        <taxon>Sordariales</taxon>
        <taxon>Podosporaceae</taxon>
        <taxon>Cladorrhinum</taxon>
    </lineage>
</organism>
<accession>A0AAV9HSJ9</accession>
<feature type="chain" id="PRO_5043653609" evidence="3">
    <location>
        <begin position="20"/>
        <end position="232"/>
    </location>
</feature>
<comment type="caution">
    <text evidence="5">The sequence shown here is derived from an EMBL/GenBank/DDBJ whole genome shotgun (WGS) entry which is preliminary data.</text>
</comment>
<evidence type="ECO:0000313" key="5">
    <source>
        <dbReference type="EMBL" id="KAK4462975.1"/>
    </source>
</evidence>
<dbReference type="PANTHER" id="PTHR35185">
    <property type="entry name" value="SERINE/THREONINE-RICH PROTEIN ADG2-RELATED"/>
    <property type="match status" value="1"/>
</dbReference>